<dbReference type="EMBL" id="CP056065">
    <property type="protein sequence ID" value="UKJ88209.1"/>
    <property type="molecule type" value="Genomic_DNA"/>
</dbReference>
<evidence type="ECO:0008006" key="3">
    <source>
        <dbReference type="Google" id="ProtNLM"/>
    </source>
</evidence>
<name>A0A976M5Q3_THEOR</name>
<accession>A0A976M5Q3</accession>
<evidence type="ECO:0000313" key="2">
    <source>
        <dbReference type="Proteomes" id="UP000244803"/>
    </source>
</evidence>
<organism evidence="1 2">
    <name type="scientific">Theileria orientalis</name>
    <dbReference type="NCBI Taxonomy" id="68886"/>
    <lineage>
        <taxon>Eukaryota</taxon>
        <taxon>Sar</taxon>
        <taxon>Alveolata</taxon>
        <taxon>Apicomplexa</taxon>
        <taxon>Aconoidasida</taxon>
        <taxon>Piroplasmida</taxon>
        <taxon>Theileriidae</taxon>
        <taxon>Theileria</taxon>
    </lineage>
</organism>
<dbReference type="Gene3D" id="1.10.150.670">
    <property type="entry name" value="Crossover junction endonuclease EME1, DNA-binding domain"/>
    <property type="match status" value="1"/>
</dbReference>
<proteinExistence type="predicted"/>
<dbReference type="InterPro" id="IPR042530">
    <property type="entry name" value="EME1/EME2_C"/>
</dbReference>
<evidence type="ECO:0000313" key="1">
    <source>
        <dbReference type="EMBL" id="UKJ88209.1"/>
    </source>
</evidence>
<gene>
    <name evidence="1" type="ORF">MACJ_000653</name>
</gene>
<protein>
    <recommendedName>
        <fullName evidence="3">ERCC4 domain-containing protein</fullName>
    </recommendedName>
</protein>
<dbReference type="AlphaFoldDB" id="A0A976M5Q3"/>
<dbReference type="OrthoDB" id="343092at2759"/>
<dbReference type="Proteomes" id="UP000244803">
    <property type="component" value="Chromosome 1"/>
</dbReference>
<sequence>MSNDFNLDNIRNSQPELRVGIWIPKTFKSFDSLLDLIKREVDASTADLEIFTNNIDNLIPETVYKYLCRHNNVCLVTTNFPYFTQVDRSFKKKSNDPELIESKTLDTSPVKFFSPVSSPKSDTFYEEVSCSGTMTVAAVFIVLTKEDLQCKDVEYIKSRINEIIESFKLFHEYVKFMLIIHGIRDLHLINPIGVGENRGLQDDNTILLKMAMMNELTSYLLVYHDVDTIETDDNGDLANVIVISSKSIRSSYGKKLSSKFKSKPTSLLGEELEENKTWLSQLLQIPNIGKNEAIAIAQKYKRPAEMIESIAKSKEEFSETLKSINIEGAKRTNIGKTTINRLSTLYSYTVVPDEIL</sequence>
<reference evidence="1" key="1">
    <citation type="submission" date="2022-07" db="EMBL/GenBank/DDBJ databases">
        <title>Evaluation of T. orientalis genome assembly methods using nanopore sequencing and analysis of variation between genomes.</title>
        <authorList>
            <person name="Yam J."/>
            <person name="Micallef M.L."/>
            <person name="Liu M."/>
            <person name="Djordjevic S.P."/>
            <person name="Bogema D.R."/>
            <person name="Jenkins C."/>
        </authorList>
    </citation>
    <scope>NUCLEOTIDE SEQUENCE</scope>
    <source>
        <strain evidence="1">Fish Creek</strain>
    </source>
</reference>